<name>A0A0A9FVK2_ARUDO</name>
<reference evidence="2" key="1">
    <citation type="submission" date="2014-09" db="EMBL/GenBank/DDBJ databases">
        <authorList>
            <person name="Magalhaes I.L.F."/>
            <person name="Oliveira U."/>
            <person name="Santos F.R."/>
            <person name="Vidigal T.H.D.A."/>
            <person name="Brescovit A.D."/>
            <person name="Santos A.J."/>
        </authorList>
    </citation>
    <scope>NUCLEOTIDE SEQUENCE</scope>
    <source>
        <tissue evidence="2">Shoot tissue taken approximately 20 cm above the soil surface</tissue>
    </source>
</reference>
<proteinExistence type="predicted"/>
<reference evidence="2" key="2">
    <citation type="journal article" date="2015" name="Data Brief">
        <title>Shoot transcriptome of the giant reed, Arundo donax.</title>
        <authorList>
            <person name="Barrero R.A."/>
            <person name="Guerrero F.D."/>
            <person name="Moolhuijzen P."/>
            <person name="Goolsby J.A."/>
            <person name="Tidwell J."/>
            <person name="Bellgard S.E."/>
            <person name="Bellgard M.I."/>
        </authorList>
    </citation>
    <scope>NUCLEOTIDE SEQUENCE</scope>
    <source>
        <tissue evidence="2">Shoot tissue taken approximately 20 cm above the soil surface</tissue>
    </source>
</reference>
<organism evidence="2">
    <name type="scientific">Arundo donax</name>
    <name type="common">Giant reed</name>
    <name type="synonym">Donax arundinaceus</name>
    <dbReference type="NCBI Taxonomy" id="35708"/>
    <lineage>
        <taxon>Eukaryota</taxon>
        <taxon>Viridiplantae</taxon>
        <taxon>Streptophyta</taxon>
        <taxon>Embryophyta</taxon>
        <taxon>Tracheophyta</taxon>
        <taxon>Spermatophyta</taxon>
        <taxon>Magnoliopsida</taxon>
        <taxon>Liliopsida</taxon>
        <taxon>Poales</taxon>
        <taxon>Poaceae</taxon>
        <taxon>PACMAD clade</taxon>
        <taxon>Arundinoideae</taxon>
        <taxon>Arundineae</taxon>
        <taxon>Arundo</taxon>
    </lineage>
</organism>
<keyword evidence="1" id="KW-1133">Transmembrane helix</keyword>
<keyword evidence="1" id="KW-0472">Membrane</keyword>
<dbReference type="EMBL" id="GBRH01181604">
    <property type="protein sequence ID" value="JAE16292.1"/>
    <property type="molecule type" value="Transcribed_RNA"/>
</dbReference>
<dbReference type="AlphaFoldDB" id="A0A0A9FVK2"/>
<accession>A0A0A9FVK2</accession>
<evidence type="ECO:0000313" key="2">
    <source>
        <dbReference type="EMBL" id="JAE16292.1"/>
    </source>
</evidence>
<keyword evidence="1" id="KW-0812">Transmembrane</keyword>
<feature type="transmembrane region" description="Helical" evidence="1">
    <location>
        <begin position="18"/>
        <end position="41"/>
    </location>
</feature>
<evidence type="ECO:0000256" key="1">
    <source>
        <dbReference type="SAM" id="Phobius"/>
    </source>
</evidence>
<protein>
    <submittedName>
        <fullName evidence="2">Uncharacterized protein</fullName>
    </submittedName>
</protein>
<sequence length="62" mass="7263">MKTLENGEVKEEYPWYDYFLYTVHCTVALTAILVLLITFLLHSNNLLIVFSHSSMHLEHQVP</sequence>